<protein>
    <recommendedName>
        <fullName evidence="8">ATP-dependent (S)-NAD(P)H-hydrate dehydratase</fullName>
        <ecNumber evidence="8">4.2.1.93</ecNumber>
    </recommendedName>
    <alternativeName>
        <fullName evidence="8">ATP-dependent NAD(P)HX dehydratase</fullName>
    </alternativeName>
</protein>
<dbReference type="EMBL" id="AE016816">
    <property type="protein sequence ID" value="AAS51282.2"/>
    <property type="molecule type" value="Genomic_DNA"/>
</dbReference>
<keyword evidence="1 8" id="KW-0597">Phosphoprotein</keyword>
<evidence type="ECO:0000256" key="8">
    <source>
        <dbReference type="HAMAP-Rule" id="MF_03157"/>
    </source>
</evidence>
<feature type="binding site" evidence="8">
    <location>
        <position position="146"/>
    </location>
    <ligand>
        <name>(6S)-NADPHX</name>
        <dbReference type="ChEBI" id="CHEBI:64076"/>
    </ligand>
</feature>
<evidence type="ECO:0000256" key="5">
    <source>
        <dbReference type="ARBA" id="ARBA00023027"/>
    </source>
</evidence>
<accession>Q75C61</accession>
<dbReference type="Pfam" id="PF01256">
    <property type="entry name" value="Carb_kinase"/>
    <property type="match status" value="1"/>
</dbReference>
<dbReference type="OrthoDB" id="8110916at2759"/>
<feature type="domain" description="YjeF C-terminal" evidence="9">
    <location>
        <begin position="38"/>
        <end position="353"/>
    </location>
</feature>
<dbReference type="EC" id="4.2.1.93" evidence="8"/>
<dbReference type="GO" id="GO:0005524">
    <property type="term" value="F:ATP binding"/>
    <property type="evidence" value="ECO:0007669"/>
    <property type="project" value="UniProtKB-KW"/>
</dbReference>
<keyword evidence="11" id="KW-1185">Reference proteome</keyword>
<dbReference type="NCBIfam" id="TIGR00196">
    <property type="entry name" value="yjeF_cterm"/>
    <property type="match status" value="1"/>
</dbReference>
<dbReference type="GeneID" id="4619583"/>
<dbReference type="HOGENOM" id="CLU_030651_0_0_1"/>
<reference evidence="10 11" key="1">
    <citation type="journal article" date="2004" name="Science">
        <title>The Ashbya gossypii genome as a tool for mapping the ancient Saccharomyces cerevisiae genome.</title>
        <authorList>
            <person name="Dietrich F.S."/>
            <person name="Voegeli S."/>
            <person name="Brachat S."/>
            <person name="Lerch A."/>
            <person name="Gates K."/>
            <person name="Steiner S."/>
            <person name="Mohr C."/>
            <person name="Pohlmann R."/>
            <person name="Luedi P."/>
            <person name="Choi S."/>
            <person name="Wing R.A."/>
            <person name="Flavier A."/>
            <person name="Gaffney T.D."/>
            <person name="Philippsen P."/>
        </authorList>
    </citation>
    <scope>NUCLEOTIDE SEQUENCE [LARGE SCALE GENOMIC DNA]</scope>
    <source>
        <strain evidence="11">ATCC 10895 / CBS 109.51 / FGSC 9923 / NRRL Y-1056</strain>
    </source>
</reference>
<dbReference type="SUPFAM" id="SSF53613">
    <property type="entry name" value="Ribokinase-like"/>
    <property type="match status" value="1"/>
</dbReference>
<feature type="binding site" evidence="8">
    <location>
        <begin position="210"/>
        <end position="216"/>
    </location>
    <ligand>
        <name>(6S)-NADPHX</name>
        <dbReference type="ChEBI" id="CHEBI:64076"/>
    </ligand>
</feature>
<keyword evidence="2 8" id="KW-0547">Nucleotide-binding</keyword>
<comment type="catalytic activity">
    <reaction evidence="7 8">
        <text>(6S)-NADPHX + ATP = ADP + phosphate + NADPH + H(+)</text>
        <dbReference type="Rhea" id="RHEA:32231"/>
        <dbReference type="ChEBI" id="CHEBI:15378"/>
        <dbReference type="ChEBI" id="CHEBI:30616"/>
        <dbReference type="ChEBI" id="CHEBI:43474"/>
        <dbReference type="ChEBI" id="CHEBI:57783"/>
        <dbReference type="ChEBI" id="CHEBI:64076"/>
        <dbReference type="ChEBI" id="CHEBI:456216"/>
        <dbReference type="EC" id="4.2.1.93"/>
    </reaction>
</comment>
<feature type="binding site" evidence="8">
    <location>
        <begin position="261"/>
        <end position="270"/>
    </location>
    <ligand>
        <name>ATP</name>
        <dbReference type="ChEBI" id="CHEBI:30616"/>
    </ligand>
</feature>
<sequence>MAWPRRAAEVARSTMASRLDKLPEAVSRLQSLSHRQLLRLAQGVCIPALSPSLHKGQSGRVCVVGGSLEYTGAPYFSAHAAALMGSDLVHVLCEWNAATPIKAYSPDLMVHPHLRDSSSLARGLEPATEAVRALVDRVHVLVLGPGLGRDPAMLRSVAGILEYVADKHEGGIPVVLDADALLLLSEQATAAAARAALRRFPPDRVILTPNAVEAKRLAGAFELDDPARLAEHLNCTVVLKGGPDRIYAPGGSSPLSCSHEGSLKRVGGQGDTLTGCLAAMLAYNRAIHDFGIAEPDYTGLEGGTLSASERTALCCYVACAVARGASHRAYEAQGRAMQTSDLNGHVGAIFRDFFPERQ</sequence>
<evidence type="ECO:0000256" key="1">
    <source>
        <dbReference type="ARBA" id="ARBA00022553"/>
    </source>
</evidence>
<name>Q75C61_EREGS</name>
<dbReference type="KEGG" id="ago:AGOS_ACR055W"/>
<keyword evidence="5 8" id="KW-0520">NAD</keyword>
<dbReference type="Gene3D" id="3.40.1190.20">
    <property type="match status" value="1"/>
</dbReference>
<dbReference type="AlphaFoldDB" id="Q75C61"/>
<feature type="binding site" evidence="8">
    <location>
        <position position="271"/>
    </location>
    <ligand>
        <name>(6S)-NADPHX</name>
        <dbReference type="ChEBI" id="CHEBI:64076"/>
    </ligand>
</feature>
<keyword evidence="4" id="KW-0521">NADP</keyword>
<evidence type="ECO:0000256" key="3">
    <source>
        <dbReference type="ARBA" id="ARBA00022840"/>
    </source>
</evidence>
<comment type="function">
    <text evidence="8">Catalyzes the dehydration of the S-form of NAD(P)HX at the expense of ATP, which is converted to ADP. Together with NAD(P)HX epimerase, which catalyzes the epimerization of the S- and R-forms, the enzyme allows the repair of both epimers of NAD(P)HX, a damaged form of NAD(P)H that is a result of enzymatic or heat-dependent hydration.</text>
</comment>
<dbReference type="FunCoup" id="Q75C61">
    <property type="interactions" value="180"/>
</dbReference>
<comment type="catalytic activity">
    <reaction evidence="8">
        <text>(6S)-NADHX + ATP = ADP + phosphate + NADH + H(+)</text>
        <dbReference type="Rhea" id="RHEA:19017"/>
        <dbReference type="ChEBI" id="CHEBI:15378"/>
        <dbReference type="ChEBI" id="CHEBI:30616"/>
        <dbReference type="ChEBI" id="CHEBI:43474"/>
        <dbReference type="ChEBI" id="CHEBI:57945"/>
        <dbReference type="ChEBI" id="CHEBI:64074"/>
        <dbReference type="ChEBI" id="CHEBI:456216"/>
        <dbReference type="EC" id="4.2.1.93"/>
    </reaction>
</comment>
<dbReference type="FunFam" id="3.40.1190.20:FF:000023">
    <property type="entry name" value="ATP-dependent (S)-NAD(P)H-hydrate dehydratase"/>
    <property type="match status" value="1"/>
</dbReference>
<dbReference type="Proteomes" id="UP000000591">
    <property type="component" value="Chromosome III"/>
</dbReference>
<dbReference type="InterPro" id="IPR017953">
    <property type="entry name" value="Carbohydrate_kinase_pred_CS"/>
</dbReference>
<proteinExistence type="inferred from homology"/>
<keyword evidence="3 8" id="KW-0067">ATP-binding</keyword>
<evidence type="ECO:0000313" key="11">
    <source>
        <dbReference type="Proteomes" id="UP000000591"/>
    </source>
</evidence>
<dbReference type="GO" id="GO:0005737">
    <property type="term" value="C:cytoplasm"/>
    <property type="evidence" value="ECO:0007669"/>
    <property type="project" value="UniProtKB-SubCell"/>
</dbReference>
<dbReference type="GO" id="GO:0110051">
    <property type="term" value="P:metabolite repair"/>
    <property type="evidence" value="ECO:0000318"/>
    <property type="project" value="GO_Central"/>
</dbReference>
<comment type="cofactor">
    <cofactor evidence="8">
        <name>Mg(2+)</name>
        <dbReference type="ChEBI" id="CHEBI:18420"/>
    </cofactor>
</comment>
<keyword evidence="8" id="KW-0963">Cytoplasm</keyword>
<evidence type="ECO:0000259" key="9">
    <source>
        <dbReference type="PROSITE" id="PS51383"/>
    </source>
</evidence>
<dbReference type="eggNOG" id="KOG3974">
    <property type="taxonomic scope" value="Eukaryota"/>
</dbReference>
<dbReference type="CDD" id="cd01171">
    <property type="entry name" value="YXKO-related"/>
    <property type="match status" value="1"/>
</dbReference>
<dbReference type="STRING" id="284811.Q75C61"/>
<gene>
    <name evidence="10" type="ORF">AGOS_ACR055W</name>
</gene>
<dbReference type="GO" id="GO:0047453">
    <property type="term" value="F:ATP-dependent NAD(P)H-hydrate dehydratase activity"/>
    <property type="evidence" value="ECO:0000318"/>
    <property type="project" value="GO_Central"/>
</dbReference>
<dbReference type="GO" id="GO:0046496">
    <property type="term" value="P:nicotinamide nucleotide metabolic process"/>
    <property type="evidence" value="ECO:0007669"/>
    <property type="project" value="UniProtKB-UniRule"/>
</dbReference>
<evidence type="ECO:0000256" key="2">
    <source>
        <dbReference type="ARBA" id="ARBA00022741"/>
    </source>
</evidence>
<dbReference type="OMA" id="WRAAYHN"/>
<reference evidence="11" key="2">
    <citation type="journal article" date="2013" name="G3 (Bethesda)">
        <title>Genomes of Ashbya fungi isolated from insects reveal four mating-type loci, numerous translocations, lack of transposons, and distinct gene duplications.</title>
        <authorList>
            <person name="Dietrich F.S."/>
            <person name="Voegeli S."/>
            <person name="Kuo S."/>
            <person name="Philippsen P."/>
        </authorList>
    </citation>
    <scope>GENOME REANNOTATION</scope>
    <source>
        <strain evidence="11">ATCC 10895 / CBS 109.51 / FGSC 9923 / NRRL Y-1056</strain>
    </source>
</reference>
<dbReference type="InParanoid" id="Q75C61"/>
<feature type="binding site" evidence="8">
    <location>
        <begin position="240"/>
        <end position="244"/>
    </location>
    <ligand>
        <name>ATP</name>
        <dbReference type="ChEBI" id="CHEBI:30616"/>
    </ligand>
</feature>
<dbReference type="PANTHER" id="PTHR12592">
    <property type="entry name" value="ATP-DEPENDENT (S)-NAD(P)H-HYDRATE DEHYDRATASE FAMILY MEMBER"/>
    <property type="match status" value="1"/>
</dbReference>
<dbReference type="InterPro" id="IPR029056">
    <property type="entry name" value="Ribokinase-like"/>
</dbReference>
<evidence type="ECO:0000256" key="7">
    <source>
        <dbReference type="ARBA" id="ARBA00047472"/>
    </source>
</evidence>
<evidence type="ECO:0000256" key="6">
    <source>
        <dbReference type="ARBA" id="ARBA00023239"/>
    </source>
</evidence>
<dbReference type="InterPro" id="IPR000631">
    <property type="entry name" value="CARKD"/>
</dbReference>
<evidence type="ECO:0000256" key="4">
    <source>
        <dbReference type="ARBA" id="ARBA00022857"/>
    </source>
</evidence>
<dbReference type="PROSITE" id="PS01050">
    <property type="entry name" value="YJEF_C_2"/>
    <property type="match status" value="1"/>
</dbReference>
<comment type="subcellular location">
    <subcellularLocation>
        <location evidence="8">Cytoplasm</location>
    </subcellularLocation>
</comment>
<evidence type="ECO:0000313" key="10">
    <source>
        <dbReference type="EMBL" id="AAS51282.2"/>
    </source>
</evidence>
<dbReference type="PANTHER" id="PTHR12592:SF0">
    <property type="entry name" value="ATP-DEPENDENT (S)-NAD(P)H-HYDRATE DEHYDRATASE"/>
    <property type="match status" value="1"/>
</dbReference>
<dbReference type="HAMAP" id="MF_01965">
    <property type="entry name" value="NADHX_dehydratase"/>
    <property type="match status" value="1"/>
</dbReference>
<organism evidence="10 11">
    <name type="scientific">Eremothecium gossypii (strain ATCC 10895 / CBS 109.51 / FGSC 9923 / NRRL Y-1056)</name>
    <name type="common">Yeast</name>
    <name type="synonym">Ashbya gossypii</name>
    <dbReference type="NCBI Taxonomy" id="284811"/>
    <lineage>
        <taxon>Eukaryota</taxon>
        <taxon>Fungi</taxon>
        <taxon>Dikarya</taxon>
        <taxon>Ascomycota</taxon>
        <taxon>Saccharomycotina</taxon>
        <taxon>Saccharomycetes</taxon>
        <taxon>Saccharomycetales</taxon>
        <taxon>Saccharomycetaceae</taxon>
        <taxon>Eremothecium</taxon>
    </lineage>
</organism>
<keyword evidence="6 8" id="KW-0456">Lyase</keyword>
<dbReference type="PROSITE" id="PS51383">
    <property type="entry name" value="YJEF_C_3"/>
    <property type="match status" value="1"/>
</dbReference>
<comment type="similarity">
    <text evidence="8">Belongs to the NnrD/CARKD family.</text>
</comment>
<dbReference type="RefSeq" id="NP_983458.2">
    <property type="nucleotide sequence ID" value="NM_208811.2"/>
</dbReference>